<feature type="repeat" description="PPR" evidence="5">
    <location>
        <begin position="569"/>
        <end position="603"/>
    </location>
</feature>
<gene>
    <name evidence="7" type="ORF">EW026_g6623</name>
</gene>
<feature type="repeat" description="PPR" evidence="5">
    <location>
        <begin position="282"/>
        <end position="316"/>
    </location>
</feature>
<dbReference type="AlphaFoldDB" id="A0A4S4KC61"/>
<dbReference type="PANTHER" id="PTHR47447:SF24">
    <property type="entry name" value="PENTATRICOPEPTIDE REPEAT-CONTAINING PROTEIN"/>
    <property type="match status" value="1"/>
</dbReference>
<dbReference type="Pfam" id="PF13041">
    <property type="entry name" value="PPR_2"/>
    <property type="match status" value="2"/>
</dbReference>
<name>A0A4S4KC61_9APHY</name>
<feature type="region of interest" description="Disordered" evidence="6">
    <location>
        <begin position="246"/>
        <end position="278"/>
    </location>
</feature>
<comment type="caution">
    <text evidence="7">The sequence shown here is derived from an EMBL/GenBank/DDBJ whole genome shotgun (WGS) entry which is preliminary data.</text>
</comment>
<dbReference type="InterPro" id="IPR011990">
    <property type="entry name" value="TPR-like_helical_dom_sf"/>
</dbReference>
<dbReference type="InterPro" id="IPR002885">
    <property type="entry name" value="PPR_rpt"/>
</dbReference>
<dbReference type="PROSITE" id="PS51375">
    <property type="entry name" value="PPR"/>
    <property type="match status" value="4"/>
</dbReference>
<dbReference type="PANTHER" id="PTHR47447">
    <property type="entry name" value="OS03G0856100 PROTEIN"/>
    <property type="match status" value="1"/>
</dbReference>
<dbReference type="EMBL" id="SGPJ01000376">
    <property type="protein sequence ID" value="THG94937.1"/>
    <property type="molecule type" value="Genomic_DNA"/>
</dbReference>
<feature type="compositionally biased region" description="Polar residues" evidence="6">
    <location>
        <begin position="744"/>
        <end position="753"/>
    </location>
</feature>
<evidence type="ECO:0000313" key="7">
    <source>
        <dbReference type="EMBL" id="THG94937.1"/>
    </source>
</evidence>
<evidence type="ECO:0000256" key="3">
    <source>
        <dbReference type="ARBA" id="ARBA00044493"/>
    </source>
</evidence>
<organism evidence="7 8">
    <name type="scientific">Hermanssonia centrifuga</name>
    <dbReference type="NCBI Taxonomy" id="98765"/>
    <lineage>
        <taxon>Eukaryota</taxon>
        <taxon>Fungi</taxon>
        <taxon>Dikarya</taxon>
        <taxon>Basidiomycota</taxon>
        <taxon>Agaricomycotina</taxon>
        <taxon>Agaricomycetes</taxon>
        <taxon>Polyporales</taxon>
        <taxon>Meruliaceae</taxon>
        <taxon>Hermanssonia</taxon>
    </lineage>
</organism>
<reference evidence="7 8" key="1">
    <citation type="submission" date="2019-02" db="EMBL/GenBank/DDBJ databases">
        <title>Genome sequencing of the rare red list fungi Phlebia centrifuga.</title>
        <authorList>
            <person name="Buettner E."/>
            <person name="Kellner H."/>
        </authorList>
    </citation>
    <scope>NUCLEOTIDE SEQUENCE [LARGE SCALE GENOMIC DNA]</scope>
    <source>
        <strain evidence="7 8">DSM 108282</strain>
    </source>
</reference>
<evidence type="ECO:0000256" key="4">
    <source>
        <dbReference type="ARBA" id="ARBA00044511"/>
    </source>
</evidence>
<proteinExistence type="inferred from homology"/>
<comment type="subunit">
    <text evidence="4">Binds to mitochondrial small subunit 15S rRNA.</text>
</comment>
<dbReference type="Proteomes" id="UP000309038">
    <property type="component" value="Unassembled WGS sequence"/>
</dbReference>
<feature type="region of interest" description="Disordered" evidence="6">
    <location>
        <begin position="729"/>
        <end position="753"/>
    </location>
</feature>
<protein>
    <recommendedName>
        <fullName evidence="9">Pentatricopeptide repeat-containing protein</fullName>
    </recommendedName>
</protein>
<evidence type="ECO:0000256" key="5">
    <source>
        <dbReference type="PROSITE-ProRule" id="PRU00708"/>
    </source>
</evidence>
<evidence type="ECO:0000256" key="1">
    <source>
        <dbReference type="ARBA" id="ARBA00006192"/>
    </source>
</evidence>
<sequence>MVDKLFLQRRAGDSTVETLRTSVEPALLAHLQDSEKARALAALMVNTSVPQRAHRVLLLAHDLGCKFKQNAYEGVAYQLAQTGQWAEMPSLVALGKRQTGRTNARLLNWRARALVEISHFGLLEGVLEDFQEEHIQPNRRTFHVLVSGHIRNRNLAKAKACLEWMEQAGFPMDASTHALIVSNYRSLGADKPVQTRAFESLRELGERTATIVVNSLIQLALDTHDMEGALRYLSFFESSVSSQHDVDSGDVTTPQDGDSASLQSLSQENVDRSNTPGTLVPDTATFTMLINYFAKKRDLVHALQILDRMKLLGVVPDSRVAAAMIRAHCAAGDLSTSLYIASTMCEDLPSTRSLFIWLGLEVEDKHRPDLIPSTVPMTIEVINALLKGVLVRRGLNGMRVMYDLMRATGLRPNDETISLFLSYLAVAERMRPRELIRILKRLSVDVRPTLEHLHIIFRSLFRGESESVRRRGWQALRARVERKDVQIFVPPEKLSTESKLYDPTAGIEVSRLTYGSLIRPLVASLTARRVRVDRATMNLRIRHDSTVKRSMDLARESFQTMLDRGMHANEHHFAALMEGYTLSGDMHTAEEIFKSAMQAGMRPNVVLYTILIHGYAQQGKAGLAMRTFEQMVASGVQPDVGSVDALAGAWFAVGASGISRRVLLQLWPHIAPLPPELAESDLQTLLQTFRQLGSGPLKLRTKQTRQQYRMLRWKLKRIMVHWVREKRVRRQRRRENPEGPVVDTSPNPTPLTS</sequence>
<feature type="compositionally biased region" description="Polar residues" evidence="6">
    <location>
        <begin position="250"/>
        <end position="277"/>
    </location>
</feature>
<comment type="similarity">
    <text evidence="1">Belongs to the CCM1 family.</text>
</comment>
<dbReference type="NCBIfam" id="TIGR00756">
    <property type="entry name" value="PPR"/>
    <property type="match status" value="3"/>
</dbReference>
<evidence type="ECO:0000313" key="8">
    <source>
        <dbReference type="Proteomes" id="UP000309038"/>
    </source>
</evidence>
<keyword evidence="8" id="KW-1185">Reference proteome</keyword>
<comment type="function">
    <text evidence="3">Regulates mitochondrial small subunit maturation by controlling 15S rRNA 5'-end processing. Localizes to the 5' precursor of the 15S rRNA in a position that is subsequently occupied by mS47 in the mature yeast mtSSU. Uses structure and sequence-specific RNA recognition, binding to a single-stranded region of the precursor and specifically recognizing bases -6 to -1. The exchange of Ccm1 for mS47 is coupled to the irreversible removal of precursor rRNA that is accompanied by conformational changes of the mitoribosomal proteins uS5m and mS26. These conformational changes signal completion of 5'-end rRNA processing through protection of the mature 5'-end of the 15S rRNA and stabilization of mS47. The removal of the 5' precursor together with the dissociation of Ccm1 may be catalyzed by the 5'-3' exoribonuclease Pet127. Involved in the specific removal of group I introns in mitochondrial encoded transcripts.</text>
</comment>
<dbReference type="Gene3D" id="1.25.40.10">
    <property type="entry name" value="Tetratricopeptide repeat domain"/>
    <property type="match status" value="3"/>
</dbReference>
<evidence type="ECO:0008006" key="9">
    <source>
        <dbReference type="Google" id="ProtNLM"/>
    </source>
</evidence>
<evidence type="ECO:0000256" key="6">
    <source>
        <dbReference type="SAM" id="MobiDB-lite"/>
    </source>
</evidence>
<evidence type="ECO:0000256" key="2">
    <source>
        <dbReference type="ARBA" id="ARBA00022737"/>
    </source>
</evidence>
<feature type="repeat" description="PPR" evidence="5">
    <location>
        <begin position="138"/>
        <end position="172"/>
    </location>
</feature>
<keyword evidence="2" id="KW-0677">Repeat</keyword>
<accession>A0A4S4KC61</accession>
<feature type="repeat" description="PPR" evidence="5">
    <location>
        <begin position="604"/>
        <end position="638"/>
    </location>
</feature>